<keyword evidence="5 9" id="KW-0812">Transmembrane</keyword>
<accession>A0A9D2K5W1</accession>
<comment type="similarity">
    <text evidence="2 8">Belongs to the prokaryotic riboflavin transporter (P-RFT) (TC 2.A.87) family.</text>
</comment>
<evidence type="ECO:0000313" key="10">
    <source>
        <dbReference type="EMBL" id="HIZ80300.1"/>
    </source>
</evidence>
<dbReference type="AlphaFoldDB" id="A0A9D2K5W1"/>
<reference evidence="10" key="1">
    <citation type="journal article" date="2021" name="PeerJ">
        <title>Extensive microbial diversity within the chicken gut microbiome revealed by metagenomics and culture.</title>
        <authorList>
            <person name="Gilroy R."/>
            <person name="Ravi A."/>
            <person name="Getino M."/>
            <person name="Pursley I."/>
            <person name="Horton D.L."/>
            <person name="Alikhan N.F."/>
            <person name="Baker D."/>
            <person name="Gharbi K."/>
            <person name="Hall N."/>
            <person name="Watson M."/>
            <person name="Adriaenssens E.M."/>
            <person name="Foster-Nyarko E."/>
            <person name="Jarju S."/>
            <person name="Secka A."/>
            <person name="Antonio M."/>
            <person name="Oren A."/>
            <person name="Chaudhuri R.R."/>
            <person name="La Ragione R."/>
            <person name="Hildebrand F."/>
            <person name="Pallen M.J."/>
        </authorList>
    </citation>
    <scope>NUCLEOTIDE SEQUENCE</scope>
    <source>
        <strain evidence="10">ChiBcec1-1093</strain>
    </source>
</reference>
<dbReference type="InterPro" id="IPR024529">
    <property type="entry name" value="ECF_trnsprt_substrate-spec"/>
</dbReference>
<dbReference type="Proteomes" id="UP000824101">
    <property type="component" value="Unassembled WGS sequence"/>
</dbReference>
<keyword evidence="7 8" id="KW-0472">Membrane</keyword>
<gene>
    <name evidence="10" type="ORF">IAA17_10985</name>
</gene>
<evidence type="ECO:0000256" key="5">
    <source>
        <dbReference type="ARBA" id="ARBA00022692"/>
    </source>
</evidence>
<organism evidence="10 11">
    <name type="scientific">Candidatus Lachnoclostridium stercorigallinarum</name>
    <dbReference type="NCBI Taxonomy" id="2838634"/>
    <lineage>
        <taxon>Bacteria</taxon>
        <taxon>Bacillati</taxon>
        <taxon>Bacillota</taxon>
        <taxon>Clostridia</taxon>
        <taxon>Lachnospirales</taxon>
        <taxon>Lachnospiraceae</taxon>
    </lineage>
</organism>
<comment type="caution">
    <text evidence="10">The sequence shown here is derived from an EMBL/GenBank/DDBJ whole genome shotgun (WGS) entry which is preliminary data.</text>
</comment>
<evidence type="ECO:0000256" key="2">
    <source>
        <dbReference type="ARBA" id="ARBA00005540"/>
    </source>
</evidence>
<dbReference type="EMBL" id="DXBC01000174">
    <property type="protein sequence ID" value="HIZ80300.1"/>
    <property type="molecule type" value="Genomic_DNA"/>
</dbReference>
<name>A0A9D2K5W1_9FIRM</name>
<dbReference type="Gene3D" id="1.10.1760.20">
    <property type="match status" value="1"/>
</dbReference>
<dbReference type="Pfam" id="PF12822">
    <property type="entry name" value="ECF_trnsprt"/>
    <property type="match status" value="1"/>
</dbReference>
<dbReference type="PANTHER" id="PTHR38438:SF1">
    <property type="entry name" value="RIBOFLAVIN TRANSPORTER RIBU"/>
    <property type="match status" value="1"/>
</dbReference>
<dbReference type="GO" id="GO:0032217">
    <property type="term" value="F:riboflavin transmembrane transporter activity"/>
    <property type="evidence" value="ECO:0007669"/>
    <property type="project" value="UniProtKB-UniRule"/>
</dbReference>
<feature type="transmembrane region" description="Helical" evidence="9">
    <location>
        <begin position="73"/>
        <end position="95"/>
    </location>
</feature>
<feature type="transmembrane region" description="Helical" evidence="9">
    <location>
        <begin position="104"/>
        <end position="125"/>
    </location>
</feature>
<evidence type="ECO:0000256" key="1">
    <source>
        <dbReference type="ARBA" id="ARBA00004651"/>
    </source>
</evidence>
<feature type="transmembrane region" description="Helical" evidence="9">
    <location>
        <begin position="193"/>
        <end position="213"/>
    </location>
</feature>
<evidence type="ECO:0000256" key="8">
    <source>
        <dbReference type="PIRNR" id="PIRNR037778"/>
    </source>
</evidence>
<feature type="transmembrane region" description="Helical" evidence="9">
    <location>
        <begin position="40"/>
        <end position="61"/>
    </location>
</feature>
<evidence type="ECO:0000256" key="6">
    <source>
        <dbReference type="ARBA" id="ARBA00022989"/>
    </source>
</evidence>
<reference evidence="10" key="2">
    <citation type="submission" date="2021-04" db="EMBL/GenBank/DDBJ databases">
        <authorList>
            <person name="Gilroy R."/>
        </authorList>
    </citation>
    <scope>NUCLEOTIDE SEQUENCE</scope>
    <source>
        <strain evidence="10">ChiBcec1-1093</strain>
    </source>
</reference>
<proteinExistence type="inferred from homology"/>
<protein>
    <recommendedName>
        <fullName evidence="8">Riboflavin transporter</fullName>
    </recommendedName>
</protein>
<evidence type="ECO:0000256" key="9">
    <source>
        <dbReference type="SAM" id="Phobius"/>
    </source>
</evidence>
<evidence type="ECO:0000256" key="7">
    <source>
        <dbReference type="ARBA" id="ARBA00023136"/>
    </source>
</evidence>
<sequence length="214" mass="23172">MDNKTKRITMIGMLCAVAFLVTVVCRIPVVLFLKYEPKDVVISIGGFLFGPMTAFIISVIVSFVEMFTISDTGFIGLIMNVLSTCSFACTATYIYKKHRTMKGAVAGLLTGVLLTTAVMLLWNYLITPIYMGYPREAVKALLIPAFLPFNLLKGGINMALTLLIYKPVVTALRKAGLVESSGAGTKGRRTGMVLVAALILVTCVFFVLVLQGVV</sequence>
<comment type="subcellular location">
    <subcellularLocation>
        <location evidence="1">Cell membrane</location>
        <topology evidence="1">Multi-pass membrane protein</topology>
    </subcellularLocation>
</comment>
<evidence type="ECO:0000313" key="11">
    <source>
        <dbReference type="Proteomes" id="UP000824101"/>
    </source>
</evidence>
<dbReference type="PANTHER" id="PTHR38438">
    <property type="entry name" value="RIBOFLAVIN TRANSPORTER RIBU"/>
    <property type="match status" value="1"/>
</dbReference>
<dbReference type="GO" id="GO:0005886">
    <property type="term" value="C:plasma membrane"/>
    <property type="evidence" value="ECO:0007669"/>
    <property type="project" value="UniProtKB-SubCell"/>
</dbReference>
<keyword evidence="4 8" id="KW-1003">Cell membrane</keyword>
<evidence type="ECO:0000256" key="3">
    <source>
        <dbReference type="ARBA" id="ARBA00022448"/>
    </source>
</evidence>
<feature type="transmembrane region" description="Helical" evidence="9">
    <location>
        <begin position="145"/>
        <end position="165"/>
    </location>
</feature>
<dbReference type="InterPro" id="IPR025720">
    <property type="entry name" value="RibU"/>
</dbReference>
<comment type="function">
    <text evidence="8">Probably a riboflavin-binding protein that interacts with the energy-coupling factor (ECF) ABC-transporter complex.</text>
</comment>
<dbReference type="PIRSF" id="PIRSF037778">
    <property type="entry name" value="UCP037778_transp_RibU"/>
    <property type="match status" value="1"/>
</dbReference>
<keyword evidence="3 8" id="KW-0813">Transport</keyword>
<feature type="transmembrane region" description="Helical" evidence="9">
    <location>
        <begin position="6"/>
        <end position="33"/>
    </location>
</feature>
<evidence type="ECO:0000256" key="4">
    <source>
        <dbReference type="ARBA" id="ARBA00022475"/>
    </source>
</evidence>
<keyword evidence="6 9" id="KW-1133">Transmembrane helix</keyword>